<dbReference type="GO" id="GO:0030234">
    <property type="term" value="F:enzyme regulator activity"/>
    <property type="evidence" value="ECO:0007669"/>
    <property type="project" value="TreeGrafter"/>
</dbReference>
<comment type="similarity">
    <text evidence="3 11">Belongs to the cytochrome c oxidase subunit 6A family.</text>
</comment>
<comment type="pathway">
    <text evidence="2">Energy metabolism; oxidative phosphorylation.</text>
</comment>
<dbReference type="Pfam" id="PF02046">
    <property type="entry name" value="COX6A"/>
    <property type="match status" value="1"/>
</dbReference>
<keyword evidence="8" id="KW-0560">Oxidoreductase</keyword>
<accession>A0A3B3TAJ1</accession>
<dbReference type="GO" id="GO:0006123">
    <property type="term" value="P:mitochondrial electron transport, cytochrome c to oxygen"/>
    <property type="evidence" value="ECO:0007669"/>
    <property type="project" value="TreeGrafter"/>
</dbReference>
<evidence type="ECO:0000256" key="3">
    <source>
        <dbReference type="ARBA" id="ARBA00005553"/>
    </source>
</evidence>
<evidence type="ECO:0000256" key="9">
    <source>
        <dbReference type="ARBA" id="ARBA00023128"/>
    </source>
</evidence>
<evidence type="ECO:0000256" key="8">
    <source>
        <dbReference type="ARBA" id="ARBA00023002"/>
    </source>
</evidence>
<dbReference type="UniPathway" id="UPA00705"/>
<dbReference type="GeneTree" id="ENSGT00940000154612"/>
<reference evidence="14" key="1">
    <citation type="submission" date="2025-08" db="UniProtKB">
        <authorList>
            <consortium name="Ensembl"/>
        </authorList>
    </citation>
    <scope>IDENTIFICATION</scope>
</reference>
<dbReference type="FunFam" id="4.10.95.10:FF:000001">
    <property type="entry name" value="Cytochrome c oxidase subunit 6A, mitochondrial"/>
    <property type="match status" value="1"/>
</dbReference>
<evidence type="ECO:0000256" key="1">
    <source>
        <dbReference type="ARBA" id="ARBA00004434"/>
    </source>
</evidence>
<dbReference type="Ensembl" id="ENSPKIT00000020681.1">
    <property type="protein sequence ID" value="ENSPKIP00000039670.1"/>
    <property type="gene ID" value="ENSPKIG00000016929.1"/>
</dbReference>
<evidence type="ECO:0000256" key="5">
    <source>
        <dbReference type="ARBA" id="ARBA00022792"/>
    </source>
</evidence>
<sequence>MFAYSAFNAVPSHSTKYKLEDSWQTDRVRWGGATGFSQKDKRTEGQADIKQGTRMRARTWKILSYVVALPGVGVCMANAWIKLQRQSHDPPGFQPYQHLRIRTKPFPWGDGNHTFFHNSHTNPLPTGYEGPHH</sequence>
<comment type="subcellular location">
    <subcellularLocation>
        <location evidence="1">Mitochondrion inner membrane</location>
        <topology evidence="1">Single-pass membrane protein</topology>
    </subcellularLocation>
</comment>
<evidence type="ECO:0000256" key="12">
    <source>
        <dbReference type="RuleBase" id="RU004397"/>
    </source>
</evidence>
<keyword evidence="10 12" id="KW-0472">Membrane</keyword>
<dbReference type="STRING" id="1676925.ENSPKIP00000039670"/>
<dbReference type="PROSITE" id="PS01329">
    <property type="entry name" value="COX6A"/>
    <property type="match status" value="1"/>
</dbReference>
<reference evidence="14" key="2">
    <citation type="submission" date="2025-09" db="UniProtKB">
        <authorList>
            <consortium name="Ensembl"/>
        </authorList>
    </citation>
    <scope>IDENTIFICATION</scope>
</reference>
<evidence type="ECO:0000256" key="6">
    <source>
        <dbReference type="ARBA" id="ARBA00022946"/>
    </source>
</evidence>
<keyword evidence="9 12" id="KW-0496">Mitochondrion</keyword>
<dbReference type="Proteomes" id="UP000261540">
    <property type="component" value="Unplaced"/>
</dbReference>
<keyword evidence="4 13" id="KW-0812">Transmembrane</keyword>
<dbReference type="SUPFAM" id="SSF81411">
    <property type="entry name" value="Mitochondrial cytochrome c oxidase subunit VIa"/>
    <property type="match status" value="1"/>
</dbReference>
<dbReference type="GO" id="GO:0016491">
    <property type="term" value="F:oxidoreductase activity"/>
    <property type="evidence" value="ECO:0007669"/>
    <property type="project" value="UniProtKB-KW"/>
</dbReference>
<feature type="transmembrane region" description="Helical" evidence="13">
    <location>
        <begin position="62"/>
        <end position="81"/>
    </location>
</feature>
<evidence type="ECO:0000256" key="10">
    <source>
        <dbReference type="ARBA" id="ARBA00023136"/>
    </source>
</evidence>
<evidence type="ECO:0000256" key="13">
    <source>
        <dbReference type="SAM" id="Phobius"/>
    </source>
</evidence>
<keyword evidence="5 12" id="KW-0999">Mitochondrion inner membrane</keyword>
<evidence type="ECO:0000313" key="15">
    <source>
        <dbReference type="Proteomes" id="UP000261540"/>
    </source>
</evidence>
<organism evidence="14 15">
    <name type="scientific">Paramormyrops kingsleyae</name>
    <dbReference type="NCBI Taxonomy" id="1676925"/>
    <lineage>
        <taxon>Eukaryota</taxon>
        <taxon>Metazoa</taxon>
        <taxon>Chordata</taxon>
        <taxon>Craniata</taxon>
        <taxon>Vertebrata</taxon>
        <taxon>Euteleostomi</taxon>
        <taxon>Actinopterygii</taxon>
        <taxon>Neopterygii</taxon>
        <taxon>Teleostei</taxon>
        <taxon>Osteoglossocephala</taxon>
        <taxon>Osteoglossomorpha</taxon>
        <taxon>Osteoglossiformes</taxon>
        <taxon>Mormyridae</taxon>
        <taxon>Paramormyrops</taxon>
    </lineage>
</organism>
<dbReference type="Gene3D" id="4.10.95.10">
    <property type="entry name" value="Cytochrome c oxidase, subunit VIa"/>
    <property type="match status" value="1"/>
</dbReference>
<dbReference type="InterPro" id="IPR036418">
    <property type="entry name" value="Cyt_c_oxidase_su6a_sf"/>
</dbReference>
<keyword evidence="6" id="KW-0809">Transit peptide</keyword>
<dbReference type="PANTHER" id="PTHR11504">
    <property type="entry name" value="CYTOCHROME C OXIDASE POLYPEPTIDE VIA"/>
    <property type="match status" value="1"/>
</dbReference>
<keyword evidence="7 13" id="KW-1133">Transmembrane helix</keyword>
<evidence type="ECO:0000313" key="14">
    <source>
        <dbReference type="Ensembl" id="ENSPKIP00000039670.1"/>
    </source>
</evidence>
<dbReference type="PANTHER" id="PTHR11504:SF0">
    <property type="entry name" value="CYTOCHROME C OXIDASE SUBUNIT"/>
    <property type="match status" value="1"/>
</dbReference>
<evidence type="ECO:0000256" key="2">
    <source>
        <dbReference type="ARBA" id="ARBA00004673"/>
    </source>
</evidence>
<dbReference type="InterPro" id="IPR001349">
    <property type="entry name" value="Cyt_c_oxidase_su6a"/>
</dbReference>
<name>A0A3B3TAJ1_9TELE</name>
<dbReference type="GO" id="GO:0005743">
    <property type="term" value="C:mitochondrial inner membrane"/>
    <property type="evidence" value="ECO:0007669"/>
    <property type="project" value="UniProtKB-SubCell"/>
</dbReference>
<evidence type="ECO:0000256" key="4">
    <source>
        <dbReference type="ARBA" id="ARBA00022692"/>
    </source>
</evidence>
<keyword evidence="15" id="KW-1185">Reference proteome</keyword>
<evidence type="ECO:0000256" key="7">
    <source>
        <dbReference type="ARBA" id="ARBA00022989"/>
    </source>
</evidence>
<protein>
    <recommendedName>
        <fullName evidence="12">Cytochrome c oxidase subunit</fullName>
    </recommendedName>
    <alternativeName>
        <fullName evidence="12">Cytochrome c oxidase polypeptide VIa</fullName>
    </alternativeName>
</protein>
<dbReference type="AlphaFoldDB" id="A0A3B3TAJ1"/>
<dbReference type="InterPro" id="IPR018507">
    <property type="entry name" value="Cyt_c_oxidase_su6a_CS"/>
</dbReference>
<proteinExistence type="inferred from homology"/>
<evidence type="ECO:0000256" key="11">
    <source>
        <dbReference type="RuleBase" id="RU004396"/>
    </source>
</evidence>